<gene>
    <name evidence="3" type="ORF">V1264_019368</name>
</gene>
<feature type="signal peptide" evidence="1">
    <location>
        <begin position="1"/>
        <end position="22"/>
    </location>
</feature>
<sequence length="312" mass="35155">MFITKWPCLVVLLSFCLAHCACQWRGAVGIRELADSNHIFTEHLLWTTVCQSRISCGIICLNDPSCVRFTVSENTKGKQECRGHSGQSTEEGQWSEGAVLYVLQTRTSVSSLTTQHQSLTTTSKPDTTKITENYQDFSTANEEDVSAENDQDFTTEKDQDFTTQNDQIYTTTGGTTWLSSACVDHKQCQNMRANSECFNKQCMCTPGYFYSLSTGHCLYNCSNADLQDTFQAYDGFMIDGFTLSKLSGFIAKLKSTSQCLDFCLNSSVICPSVNYYNKYSLFLCKASSVSRHDKPDNWKQDSAYVYYQRTCK</sequence>
<comment type="caution">
    <text evidence="3">The sequence shown here is derived from an EMBL/GenBank/DDBJ whole genome shotgun (WGS) entry which is preliminary data.</text>
</comment>
<evidence type="ECO:0000313" key="4">
    <source>
        <dbReference type="Proteomes" id="UP001374579"/>
    </source>
</evidence>
<reference evidence="3 4" key="1">
    <citation type="submission" date="2024-02" db="EMBL/GenBank/DDBJ databases">
        <title>Chromosome-scale genome assembly of the rough periwinkle Littorina saxatilis.</title>
        <authorList>
            <person name="De Jode A."/>
            <person name="Faria R."/>
            <person name="Formenti G."/>
            <person name="Sims Y."/>
            <person name="Smith T.P."/>
            <person name="Tracey A."/>
            <person name="Wood J.M.D."/>
            <person name="Zagrodzka Z.B."/>
            <person name="Johannesson K."/>
            <person name="Butlin R.K."/>
            <person name="Leder E.H."/>
        </authorList>
    </citation>
    <scope>NUCLEOTIDE SEQUENCE [LARGE SCALE GENOMIC DNA]</scope>
    <source>
        <strain evidence="3">Snail1</strain>
        <tissue evidence="3">Muscle</tissue>
    </source>
</reference>
<dbReference type="Pfam" id="PF00024">
    <property type="entry name" value="PAN_1"/>
    <property type="match status" value="1"/>
</dbReference>
<evidence type="ECO:0000313" key="3">
    <source>
        <dbReference type="EMBL" id="KAK7104691.1"/>
    </source>
</evidence>
<protein>
    <recommendedName>
        <fullName evidence="2">Apple domain-containing protein</fullName>
    </recommendedName>
</protein>
<dbReference type="InterPro" id="IPR003609">
    <property type="entry name" value="Pan_app"/>
</dbReference>
<dbReference type="AlphaFoldDB" id="A0AAN9BGG2"/>
<feature type="domain" description="Apple" evidence="2">
    <location>
        <begin position="221"/>
        <end position="311"/>
    </location>
</feature>
<dbReference type="PROSITE" id="PS50948">
    <property type="entry name" value="PAN"/>
    <property type="match status" value="1"/>
</dbReference>
<evidence type="ECO:0000259" key="2">
    <source>
        <dbReference type="PROSITE" id="PS50948"/>
    </source>
</evidence>
<name>A0AAN9BGG2_9CAEN</name>
<organism evidence="3 4">
    <name type="scientific">Littorina saxatilis</name>
    <dbReference type="NCBI Taxonomy" id="31220"/>
    <lineage>
        <taxon>Eukaryota</taxon>
        <taxon>Metazoa</taxon>
        <taxon>Spiralia</taxon>
        <taxon>Lophotrochozoa</taxon>
        <taxon>Mollusca</taxon>
        <taxon>Gastropoda</taxon>
        <taxon>Caenogastropoda</taxon>
        <taxon>Littorinimorpha</taxon>
        <taxon>Littorinoidea</taxon>
        <taxon>Littorinidae</taxon>
        <taxon>Littorina</taxon>
    </lineage>
</organism>
<proteinExistence type="predicted"/>
<evidence type="ECO:0000256" key="1">
    <source>
        <dbReference type="SAM" id="SignalP"/>
    </source>
</evidence>
<keyword evidence="1" id="KW-0732">Signal</keyword>
<feature type="chain" id="PRO_5042948240" description="Apple domain-containing protein" evidence="1">
    <location>
        <begin position="23"/>
        <end position="312"/>
    </location>
</feature>
<dbReference type="SUPFAM" id="SSF57414">
    <property type="entry name" value="Hairpin loop containing domain-like"/>
    <property type="match status" value="1"/>
</dbReference>
<dbReference type="Proteomes" id="UP001374579">
    <property type="component" value="Unassembled WGS sequence"/>
</dbReference>
<keyword evidence="4" id="KW-1185">Reference proteome</keyword>
<accession>A0AAN9BGG2</accession>
<dbReference type="EMBL" id="JBAMIC010000008">
    <property type="protein sequence ID" value="KAK7104691.1"/>
    <property type="molecule type" value="Genomic_DNA"/>
</dbReference>